<organism evidence="1">
    <name type="scientific">viral metagenome</name>
    <dbReference type="NCBI Taxonomy" id="1070528"/>
    <lineage>
        <taxon>unclassified sequences</taxon>
        <taxon>metagenomes</taxon>
        <taxon>organismal metagenomes</taxon>
    </lineage>
</organism>
<sequence>MYKGIIFLFVILLLAIVGGTYGLAVYSREGYSNFSLGEAGSFPSNVDSAALLYDEYPSTGRKGVSNNSYSDIWWYYPIFGVSSYAQITNNLRYRRNPDDGECIGAEFCGALYKDNQIASNIIKPLPPVPDTHGIRVNYYRTQENLFLGPQPGPTLELPAF</sequence>
<accession>A0A6C0HDC5</accession>
<dbReference type="EMBL" id="MN739930">
    <property type="protein sequence ID" value="QHT78367.1"/>
    <property type="molecule type" value="Genomic_DNA"/>
</dbReference>
<proteinExistence type="predicted"/>
<evidence type="ECO:0000313" key="1">
    <source>
        <dbReference type="EMBL" id="QHT78367.1"/>
    </source>
</evidence>
<reference evidence="1" key="1">
    <citation type="journal article" date="2020" name="Nature">
        <title>Giant virus diversity and host interactions through global metagenomics.</title>
        <authorList>
            <person name="Schulz F."/>
            <person name="Roux S."/>
            <person name="Paez-Espino D."/>
            <person name="Jungbluth S."/>
            <person name="Walsh D.A."/>
            <person name="Denef V.J."/>
            <person name="McMahon K.D."/>
            <person name="Konstantinidis K.T."/>
            <person name="Eloe-Fadrosh E.A."/>
            <person name="Kyrpides N.C."/>
            <person name="Woyke T."/>
        </authorList>
    </citation>
    <scope>NUCLEOTIDE SEQUENCE</scope>
    <source>
        <strain evidence="1">GVMAG-M-3300023179-91</strain>
    </source>
</reference>
<name>A0A6C0HDC5_9ZZZZ</name>
<dbReference type="AlphaFoldDB" id="A0A6C0HDC5"/>
<protein>
    <submittedName>
        <fullName evidence="1">Uncharacterized protein</fullName>
    </submittedName>
</protein>